<name>A0A379HJR7_9HYPH</name>
<evidence type="ECO:0000313" key="3">
    <source>
        <dbReference type="EMBL" id="SUC82746.1"/>
    </source>
</evidence>
<dbReference type="OrthoDB" id="9790710at2"/>
<dbReference type="EC" id="2.4.1.11" evidence="3"/>
<evidence type="ECO:0000313" key="4">
    <source>
        <dbReference type="Proteomes" id="UP000255000"/>
    </source>
</evidence>
<dbReference type="AlphaFoldDB" id="A0A379HJR7"/>
<sequence length="370" mass="41241">MRVLHFFKTAFPDTMGGIEQAIHHLAAGTVGQGWDVDVLSLASGDVPASIEPAGYTLHRARRNLEIASTGLSLSALARFAELSRKADVVHYHFPWPFMDLAHFLVRMRKPCVVTYHSDIIRQKLLLPLYQPLQTAFLASVDRIVATSPNYLQTSTVLPRFAGKCELVPIGVDRELYPEPEADRLAYWQDRLEPRFFFFVGVLRYYKGLHILVEAARRVSYPIVIAGAGPIEAELKQQVQQLGLTNVHFLGHISDADKPCLLSLAYGVVFPSHLRSEAFGISLLEGAMFGKPMISSEIGTGTSYVNAADETGLVVPPSDPEALAAAMARLWEDPLLARQMGEAAQRRYEMHFKCEQMVGSYLKIYNEILNR</sequence>
<dbReference type="PANTHER" id="PTHR12526">
    <property type="entry name" value="GLYCOSYLTRANSFERASE"/>
    <property type="match status" value="1"/>
</dbReference>
<dbReference type="Pfam" id="PF00534">
    <property type="entry name" value="Glycos_transf_1"/>
    <property type="match status" value="1"/>
</dbReference>
<dbReference type="Pfam" id="PF13439">
    <property type="entry name" value="Glyco_transf_4"/>
    <property type="match status" value="1"/>
</dbReference>
<reference evidence="3 4" key="1">
    <citation type="submission" date="2018-06" db="EMBL/GenBank/DDBJ databases">
        <authorList>
            <consortium name="Pathogen Informatics"/>
            <person name="Doyle S."/>
        </authorList>
    </citation>
    <scope>NUCLEOTIDE SEQUENCE [LARGE SCALE GENOMIC DNA]</scope>
    <source>
        <strain evidence="3 4">NCTC13350</strain>
    </source>
</reference>
<dbReference type="PANTHER" id="PTHR12526:SF627">
    <property type="entry name" value="D-RHAMNOSYLTRANSFERASE WBPZ"/>
    <property type="match status" value="1"/>
</dbReference>
<evidence type="ECO:0000259" key="1">
    <source>
        <dbReference type="Pfam" id="PF00534"/>
    </source>
</evidence>
<keyword evidence="3" id="KW-0808">Transferase</keyword>
<dbReference type="InterPro" id="IPR028098">
    <property type="entry name" value="Glyco_trans_4-like_N"/>
</dbReference>
<dbReference type="EMBL" id="UGSK01000002">
    <property type="protein sequence ID" value="SUC82746.1"/>
    <property type="molecule type" value="Genomic_DNA"/>
</dbReference>
<keyword evidence="3" id="KW-0328">Glycosyltransferase</keyword>
<accession>A0A379HJR7</accession>
<feature type="domain" description="Glycosyltransferase subfamily 4-like N-terminal" evidence="2">
    <location>
        <begin position="15"/>
        <end position="174"/>
    </location>
</feature>
<dbReference type="Proteomes" id="UP000255000">
    <property type="component" value="Unassembled WGS sequence"/>
</dbReference>
<feature type="domain" description="Glycosyl transferase family 1" evidence="1">
    <location>
        <begin position="192"/>
        <end position="345"/>
    </location>
</feature>
<proteinExistence type="predicted"/>
<dbReference type="SUPFAM" id="SSF53756">
    <property type="entry name" value="UDP-Glycosyltransferase/glycogen phosphorylase"/>
    <property type="match status" value="1"/>
</dbReference>
<evidence type="ECO:0000259" key="2">
    <source>
        <dbReference type="Pfam" id="PF13439"/>
    </source>
</evidence>
<protein>
    <submittedName>
        <fullName evidence="3">Glycogen synthase</fullName>
        <ecNumber evidence="3">2.4.1.11</ecNumber>
    </submittedName>
</protein>
<dbReference type="Gene3D" id="3.40.50.2000">
    <property type="entry name" value="Glycogen Phosphorylase B"/>
    <property type="match status" value="2"/>
</dbReference>
<dbReference type="InterPro" id="IPR001296">
    <property type="entry name" value="Glyco_trans_1"/>
</dbReference>
<gene>
    <name evidence="3" type="ORF">NCTC13350_04239</name>
</gene>
<organism evidence="3 4">
    <name type="scientific">Pannonibacter phragmitetus</name>
    <dbReference type="NCBI Taxonomy" id="121719"/>
    <lineage>
        <taxon>Bacteria</taxon>
        <taxon>Pseudomonadati</taxon>
        <taxon>Pseudomonadota</taxon>
        <taxon>Alphaproteobacteria</taxon>
        <taxon>Hyphomicrobiales</taxon>
        <taxon>Stappiaceae</taxon>
        <taxon>Pannonibacter</taxon>
    </lineage>
</organism>
<dbReference type="GO" id="GO:0004373">
    <property type="term" value="F:alpha-1,4-glucan glucosyltransferase (UDP-glucose donor) activity"/>
    <property type="evidence" value="ECO:0007669"/>
    <property type="project" value="UniProtKB-EC"/>
</dbReference>